<name>A0A6L8LZR1_9VIBR</name>
<evidence type="ECO:0000313" key="2">
    <source>
        <dbReference type="Proteomes" id="UP000478571"/>
    </source>
</evidence>
<dbReference type="EMBL" id="WWEU01000017">
    <property type="protein sequence ID" value="MYM61611.1"/>
    <property type="molecule type" value="Genomic_DNA"/>
</dbReference>
<gene>
    <name evidence="1" type="ORF">GTG28_20635</name>
</gene>
<dbReference type="RefSeq" id="WP_160933135.1">
    <property type="nucleotide sequence ID" value="NZ_WWEU01000017.1"/>
</dbReference>
<protein>
    <submittedName>
        <fullName evidence="1">Uncharacterized protein</fullName>
    </submittedName>
</protein>
<proteinExistence type="predicted"/>
<keyword evidence="2" id="KW-1185">Reference proteome</keyword>
<dbReference type="AlphaFoldDB" id="A0A6L8LZR1"/>
<dbReference type="Proteomes" id="UP000478571">
    <property type="component" value="Unassembled WGS sequence"/>
</dbReference>
<organism evidence="1 2">
    <name type="scientific">Vibrio tetraodonis subsp. pristinus</name>
    <dbReference type="NCBI Taxonomy" id="2695891"/>
    <lineage>
        <taxon>Bacteria</taxon>
        <taxon>Pseudomonadati</taxon>
        <taxon>Pseudomonadota</taxon>
        <taxon>Gammaproteobacteria</taxon>
        <taxon>Vibrionales</taxon>
        <taxon>Vibrionaceae</taxon>
        <taxon>Vibrio</taxon>
    </lineage>
</organism>
<sequence>MLSERIINLIEDGGHEVGDVDYIIKAALEEAKYNQMTHEQALEIISDPEADNFAEARVFNFENEKVAALNGAFKIEQIKAVLCLMESGKYDDGKPYVKGSIHV</sequence>
<reference evidence="1 2" key="1">
    <citation type="submission" date="2020-01" db="EMBL/GenBank/DDBJ databases">
        <title>Draft Genome Sequence of Vibrio sp. strain OCN044, Isolated from a Healthy Coral at Palmyra Atoll.</title>
        <authorList>
            <person name="Videau P."/>
            <person name="Loughran R."/>
            <person name="Esquivel A."/>
            <person name="Deadmond M."/>
            <person name="Paddock B.E."/>
            <person name="Saw J.H."/>
            <person name="Ushijima B."/>
        </authorList>
    </citation>
    <scope>NUCLEOTIDE SEQUENCE [LARGE SCALE GENOMIC DNA]</scope>
    <source>
        <strain evidence="1 2">OCN044</strain>
    </source>
</reference>
<comment type="caution">
    <text evidence="1">The sequence shown here is derived from an EMBL/GenBank/DDBJ whole genome shotgun (WGS) entry which is preliminary data.</text>
</comment>
<evidence type="ECO:0000313" key="1">
    <source>
        <dbReference type="EMBL" id="MYM61611.1"/>
    </source>
</evidence>
<accession>A0A6L8LZR1</accession>